<evidence type="ECO:0000259" key="2">
    <source>
        <dbReference type="Pfam" id="PF02463"/>
    </source>
</evidence>
<organism evidence="3 4">
    <name type="scientific">Candidatus Zambryskibacteria bacterium RIFCSPLOWO2_02_FULL_39_14</name>
    <dbReference type="NCBI Taxonomy" id="1802769"/>
    <lineage>
        <taxon>Bacteria</taxon>
        <taxon>Candidatus Zambryskiibacteriota</taxon>
    </lineage>
</organism>
<dbReference type="SUPFAM" id="SSF52540">
    <property type="entry name" value="P-loop containing nucleoside triphosphate hydrolases"/>
    <property type="match status" value="1"/>
</dbReference>
<dbReference type="Pfam" id="PF02463">
    <property type="entry name" value="SMC_N"/>
    <property type="match status" value="1"/>
</dbReference>
<dbReference type="Proteomes" id="UP000177096">
    <property type="component" value="Unassembled WGS sequence"/>
</dbReference>
<gene>
    <name evidence="3" type="ORF">A3I86_02145</name>
</gene>
<comment type="caution">
    <text evidence="3">The sequence shown here is derived from an EMBL/GenBank/DDBJ whole genome shotgun (WGS) entry which is preliminary data.</text>
</comment>
<feature type="coiled-coil region" evidence="1">
    <location>
        <begin position="359"/>
        <end position="431"/>
    </location>
</feature>
<reference evidence="3 4" key="1">
    <citation type="journal article" date="2016" name="Nat. Commun.">
        <title>Thousands of microbial genomes shed light on interconnected biogeochemical processes in an aquifer system.</title>
        <authorList>
            <person name="Anantharaman K."/>
            <person name="Brown C.T."/>
            <person name="Hug L.A."/>
            <person name="Sharon I."/>
            <person name="Castelle C.J."/>
            <person name="Probst A.J."/>
            <person name="Thomas B.C."/>
            <person name="Singh A."/>
            <person name="Wilkins M.J."/>
            <person name="Karaoz U."/>
            <person name="Brodie E.L."/>
            <person name="Williams K.H."/>
            <person name="Hubbard S.S."/>
            <person name="Banfield J.F."/>
        </authorList>
    </citation>
    <scope>NUCLEOTIDE SEQUENCE [LARGE SCALE GENOMIC DNA]</scope>
</reference>
<proteinExistence type="predicted"/>
<dbReference type="Gene3D" id="3.40.50.300">
    <property type="entry name" value="P-loop containing nucleotide triphosphate hydrolases"/>
    <property type="match status" value="2"/>
</dbReference>
<dbReference type="InterPro" id="IPR027417">
    <property type="entry name" value="P-loop_NTPase"/>
</dbReference>
<dbReference type="InterPro" id="IPR003395">
    <property type="entry name" value="RecF/RecN/SMC_N"/>
</dbReference>
<dbReference type="EMBL" id="MHWM01000020">
    <property type="protein sequence ID" value="OHB08719.1"/>
    <property type="molecule type" value="Genomic_DNA"/>
</dbReference>
<dbReference type="PANTHER" id="PTHR43977">
    <property type="entry name" value="STRUCTURAL MAINTENANCE OF CHROMOSOMES PROTEIN 3"/>
    <property type="match status" value="1"/>
</dbReference>
<dbReference type="AlphaFoldDB" id="A0A1G2UGZ7"/>
<evidence type="ECO:0000313" key="4">
    <source>
        <dbReference type="Proteomes" id="UP000177096"/>
    </source>
</evidence>
<accession>A0A1G2UGZ7</accession>
<protein>
    <recommendedName>
        <fullName evidence="2">RecF/RecN/SMC N-terminal domain-containing protein</fullName>
    </recommendedName>
</protein>
<evidence type="ECO:0000313" key="3">
    <source>
        <dbReference type="EMBL" id="OHB08719.1"/>
    </source>
</evidence>
<feature type="domain" description="RecF/RecN/SMC N-terminal" evidence="2">
    <location>
        <begin position="2"/>
        <end position="689"/>
    </location>
</feature>
<sequence length="704" mass="79810">MYLKSIELSGFKSFAKKNSFEFDSSVSAIVGPNGSGKSNVAEAFRFVLGEQSIKSMRGKRGEDLIWNGSTNEPRSNKASVKVVFDNSKKIFSIDFPEVIIERRVYRDGLNEYLINGSLVRLKDVLELLAGAHIGASGHHIISQGEADKILSANQKDRKSMVEDALGLKLYQYKHQESGRKLKKTFENIVQVEALRKEIAPHLKFLSKQVEKIEKTESMRNELLSLAQEYFKREDIYISLSKSELALERKPINESLEKLAKESKNAKKVIEFESGLNEVQKQKDSLMRELGKIEGLIISEERVIQNEEKLSASDELKTIRLKEVENLYQEVSLLSNIGEVIKKLKDFITERKHSTDSKLISEARAKISELKKHQSELEVSVEELKEKEHKITDAEKAVFRIMSEENELISKLNILKAREEKLDLEIEEFKRELTEVGHLVGTEALHFKNLDVGAEVSVMKEDREKQNERKHNIEKFKIRLEDSNVSGMEEIHKEYKDTSERDAFLARELLDLEKSAVTLELLIKDLEMRLAVEFSSGLEKINKEFNKLFTAMFGGGEASLTLIKQVGKRSDLEDLERSDLEETDEEVEEGLDIKVNMPKKKIRGLMMLSGGERALTSIALIFAISQVNPPPFIILDETDAALDESNSKKYGDLVEVLSKHSQLILITHNRETMSRAGVIYGVTMGSNGVSKLLSISFDQAVEVAK</sequence>
<name>A0A1G2UGZ7_9BACT</name>
<keyword evidence="1" id="KW-0175">Coiled coil</keyword>
<evidence type="ECO:0000256" key="1">
    <source>
        <dbReference type="SAM" id="Coils"/>
    </source>
</evidence>